<reference evidence="2" key="1">
    <citation type="submission" date="2016-11" db="UniProtKB">
        <authorList>
            <consortium name="WormBaseParasite"/>
        </authorList>
    </citation>
    <scope>IDENTIFICATION</scope>
    <source>
        <strain evidence="2">KR3021</strain>
    </source>
</reference>
<proteinExistence type="predicted"/>
<dbReference type="Proteomes" id="UP000095286">
    <property type="component" value="Unplaced"/>
</dbReference>
<evidence type="ECO:0000313" key="2">
    <source>
        <dbReference type="WBParaSite" id="RSKR_0000550500.1"/>
    </source>
</evidence>
<sequence length="577" mass="65776">MADFAIDFGNCHSTIARLGDCFPEIITNDYDKYQTRSIVGFRQDERICGQLAKDEIFLNFQSTITNFKHLLGRDFTDRHAQDLSKFIPSEIRATDDNKVAFAVEYKGKTKIVRCEEVLAGLIKHLANCFTLKTNINPTRIVITCPSFFTSSQRQAIIDATEIAGFKCHKLVNENSAIARLFSLVTTDMPSTNYQMVLFLNIGQTSAEVSIFKMNSKKCKLEASQYSLLVGGLYFDDIICQYFARKIEERYNIDINSDKKTFFKLLSRCETIKKKISRHNNSEKIIFDNFMNIPVFEDSIDNSIFVKLAETKFKVIEDLIKKTLDDAKLEPKDIEKIVLTGGSVRIPKIKQIIERIFKKNINGTMNEDDAVSMGGSLFTTKWTSDYEFESNEQILNILNDMEEVINYDQNESSRTVDYYNELKIKLYIELDKYFQNPNIKEKYEELFRETINSLSSEADIATKNDSNNSEKEENATIPALNQQTSTYRGRGKPKFGKREIADLEDLKPNSHSVTKGSISCNKSSGNVDSQSDHHREGRKGHEDRKGGGNKRGDQSGSSLDSNKDDIVSNNQRKDLPSE</sequence>
<protein>
    <submittedName>
        <fullName evidence="2">DnaK protein</fullName>
    </submittedName>
</protein>
<dbReference type="WBParaSite" id="RSKR_0000550500.1">
    <property type="protein sequence ID" value="RSKR_0000550500.1"/>
    <property type="gene ID" value="RSKR_0000550500"/>
</dbReference>
<organism evidence="1 2">
    <name type="scientific">Rhabditophanes sp. KR3021</name>
    <dbReference type="NCBI Taxonomy" id="114890"/>
    <lineage>
        <taxon>Eukaryota</taxon>
        <taxon>Metazoa</taxon>
        <taxon>Ecdysozoa</taxon>
        <taxon>Nematoda</taxon>
        <taxon>Chromadorea</taxon>
        <taxon>Rhabditida</taxon>
        <taxon>Tylenchina</taxon>
        <taxon>Panagrolaimomorpha</taxon>
        <taxon>Strongyloidoidea</taxon>
        <taxon>Alloionematidae</taxon>
        <taxon>Rhabditophanes</taxon>
    </lineage>
</organism>
<accession>A0AC35TX19</accession>
<evidence type="ECO:0000313" key="1">
    <source>
        <dbReference type="Proteomes" id="UP000095286"/>
    </source>
</evidence>
<name>A0AC35TX19_9BILA</name>